<name>V5HD66_IXORI</name>
<dbReference type="GO" id="GO:0008237">
    <property type="term" value="F:metallopeptidase activity"/>
    <property type="evidence" value="ECO:0007669"/>
    <property type="project" value="UniProtKB-KW"/>
</dbReference>
<dbReference type="GO" id="GO:0006508">
    <property type="term" value="P:proteolysis"/>
    <property type="evidence" value="ECO:0007669"/>
    <property type="project" value="UniProtKB-KW"/>
</dbReference>
<keyword evidence="1" id="KW-0482">Metalloprotease</keyword>
<organism evidence="1">
    <name type="scientific">Ixodes ricinus</name>
    <name type="common">Common tick</name>
    <name type="synonym">Acarus ricinus</name>
    <dbReference type="NCBI Taxonomy" id="34613"/>
    <lineage>
        <taxon>Eukaryota</taxon>
        <taxon>Metazoa</taxon>
        <taxon>Ecdysozoa</taxon>
        <taxon>Arthropoda</taxon>
        <taxon>Chelicerata</taxon>
        <taxon>Arachnida</taxon>
        <taxon>Acari</taxon>
        <taxon>Parasitiformes</taxon>
        <taxon>Ixodida</taxon>
        <taxon>Ixodoidea</taxon>
        <taxon>Ixodidae</taxon>
        <taxon>Ixodinae</taxon>
        <taxon>Ixodes</taxon>
    </lineage>
</organism>
<reference evidence="1" key="1">
    <citation type="journal article" date="2015" name="Sci. Rep.">
        <title>Tissue- and time-dependent transcription in Ixodes ricinus salivary glands and midguts when blood feeding on the vertebrate host.</title>
        <authorList>
            <person name="Kotsyfakis M."/>
            <person name="Schwarz A."/>
            <person name="Erhart J."/>
            <person name="Ribeiro J.M."/>
        </authorList>
    </citation>
    <scope>NUCLEOTIDE SEQUENCE</scope>
    <source>
        <tissue evidence="1">Salivary gland and midgut</tissue>
    </source>
</reference>
<sequence length="123" mass="13833">MLEVYRLAFFCTIFYGDVDCAPFPEYIVYPKLLEAREINGQKVLHIKDGLTLTLKKLSVLADSLVFTEKNDGVAIETIMNGTELEENLYQDRGKMAAVSVEEVDDTIQVMGVLNDKLRIAPCL</sequence>
<evidence type="ECO:0000313" key="1">
    <source>
        <dbReference type="EMBL" id="JAB71293.1"/>
    </source>
</evidence>
<dbReference type="EMBL" id="GANP01013175">
    <property type="protein sequence ID" value="JAB71293.1"/>
    <property type="molecule type" value="mRNA"/>
</dbReference>
<keyword evidence="1" id="KW-0378">Hydrolase</keyword>
<protein>
    <submittedName>
        <fullName evidence="1">Putative tick metalloprotease</fullName>
    </submittedName>
</protein>
<keyword evidence="1" id="KW-0645">Protease</keyword>
<accession>V5HD66</accession>
<dbReference type="AlphaFoldDB" id="V5HD66"/>
<proteinExistence type="evidence at transcript level"/>